<dbReference type="Proteomes" id="UP001066276">
    <property type="component" value="Chromosome 3_2"/>
</dbReference>
<evidence type="ECO:0000313" key="3">
    <source>
        <dbReference type="Proteomes" id="UP001066276"/>
    </source>
</evidence>
<feature type="region of interest" description="Disordered" evidence="1">
    <location>
        <begin position="45"/>
        <end position="81"/>
    </location>
</feature>
<proteinExistence type="predicted"/>
<feature type="region of interest" description="Disordered" evidence="1">
    <location>
        <begin position="1"/>
        <end position="27"/>
    </location>
</feature>
<accession>A0AAV7TLB4</accession>
<protein>
    <submittedName>
        <fullName evidence="2">Uncharacterized protein</fullName>
    </submittedName>
</protein>
<evidence type="ECO:0000256" key="1">
    <source>
        <dbReference type="SAM" id="MobiDB-lite"/>
    </source>
</evidence>
<evidence type="ECO:0000313" key="2">
    <source>
        <dbReference type="EMBL" id="KAJ1177408.1"/>
    </source>
</evidence>
<comment type="caution">
    <text evidence="2">The sequence shown here is derived from an EMBL/GenBank/DDBJ whole genome shotgun (WGS) entry which is preliminary data.</text>
</comment>
<name>A0AAV7TLB4_PLEWA</name>
<organism evidence="2 3">
    <name type="scientific">Pleurodeles waltl</name>
    <name type="common">Iberian ribbed newt</name>
    <dbReference type="NCBI Taxonomy" id="8319"/>
    <lineage>
        <taxon>Eukaryota</taxon>
        <taxon>Metazoa</taxon>
        <taxon>Chordata</taxon>
        <taxon>Craniata</taxon>
        <taxon>Vertebrata</taxon>
        <taxon>Euteleostomi</taxon>
        <taxon>Amphibia</taxon>
        <taxon>Batrachia</taxon>
        <taxon>Caudata</taxon>
        <taxon>Salamandroidea</taxon>
        <taxon>Salamandridae</taxon>
        <taxon>Pleurodelinae</taxon>
        <taxon>Pleurodeles</taxon>
    </lineage>
</organism>
<dbReference type="EMBL" id="JANPWB010000006">
    <property type="protein sequence ID" value="KAJ1177408.1"/>
    <property type="molecule type" value="Genomic_DNA"/>
</dbReference>
<sequence>MGPGPKRISIGAPANKTSRDWDRGPALRTKGTDIRLCRLELLAATHSRLGEPEEVSAGRGRARGSGQAGLDHRRNRSGGPR</sequence>
<reference evidence="2" key="1">
    <citation type="journal article" date="2022" name="bioRxiv">
        <title>Sequencing and chromosome-scale assembly of the giantPleurodeles waltlgenome.</title>
        <authorList>
            <person name="Brown T."/>
            <person name="Elewa A."/>
            <person name="Iarovenko S."/>
            <person name="Subramanian E."/>
            <person name="Araus A.J."/>
            <person name="Petzold A."/>
            <person name="Susuki M."/>
            <person name="Suzuki K.-i.T."/>
            <person name="Hayashi T."/>
            <person name="Toyoda A."/>
            <person name="Oliveira C."/>
            <person name="Osipova E."/>
            <person name="Leigh N.D."/>
            <person name="Simon A."/>
            <person name="Yun M.H."/>
        </authorList>
    </citation>
    <scope>NUCLEOTIDE SEQUENCE</scope>
    <source>
        <strain evidence="2">20211129_DDA</strain>
        <tissue evidence="2">Liver</tissue>
    </source>
</reference>
<keyword evidence="3" id="KW-1185">Reference proteome</keyword>
<gene>
    <name evidence="2" type="ORF">NDU88_002663</name>
</gene>
<dbReference type="AlphaFoldDB" id="A0AAV7TLB4"/>
<feature type="compositionally biased region" description="Basic and acidic residues" evidence="1">
    <location>
        <begin position="17"/>
        <end position="27"/>
    </location>
</feature>